<protein>
    <recommendedName>
        <fullName evidence="4">Receptor ligand binding region domain-containing protein</fullName>
    </recommendedName>
</protein>
<feature type="transmembrane region" description="Helical" evidence="1">
    <location>
        <begin position="258"/>
        <end position="282"/>
    </location>
</feature>
<reference evidence="2" key="1">
    <citation type="submission" date="2017-08" db="EMBL/GenBank/DDBJ databases">
        <authorList>
            <person name="Polle J.E."/>
            <person name="Barry K."/>
            <person name="Cushman J."/>
            <person name="Schmutz J."/>
            <person name="Tran D."/>
            <person name="Hathwaick L.T."/>
            <person name="Yim W.C."/>
            <person name="Jenkins J."/>
            <person name="Mckie-Krisberg Z.M."/>
            <person name="Prochnik S."/>
            <person name="Lindquist E."/>
            <person name="Dockter R.B."/>
            <person name="Adam C."/>
            <person name="Molina H."/>
            <person name="Bunkerborg J."/>
            <person name="Jin E."/>
            <person name="Buchheim M."/>
            <person name="Magnuson J."/>
        </authorList>
    </citation>
    <scope>NUCLEOTIDE SEQUENCE</scope>
    <source>
        <strain evidence="2">CCAP 19/18</strain>
    </source>
</reference>
<keyword evidence="1" id="KW-0472">Membrane</keyword>
<organism evidence="2 3">
    <name type="scientific">Dunaliella salina</name>
    <name type="common">Green alga</name>
    <name type="synonym">Protococcus salinus</name>
    <dbReference type="NCBI Taxonomy" id="3046"/>
    <lineage>
        <taxon>Eukaryota</taxon>
        <taxon>Viridiplantae</taxon>
        <taxon>Chlorophyta</taxon>
        <taxon>core chlorophytes</taxon>
        <taxon>Chlorophyceae</taxon>
        <taxon>CS clade</taxon>
        <taxon>Chlamydomonadales</taxon>
        <taxon>Dunaliellaceae</taxon>
        <taxon>Dunaliella</taxon>
    </lineage>
</organism>
<evidence type="ECO:0000313" key="3">
    <source>
        <dbReference type="Proteomes" id="UP000815325"/>
    </source>
</evidence>
<name>A0ABQ7H8Z7_DUNSA</name>
<keyword evidence="1" id="KW-0812">Transmembrane</keyword>
<evidence type="ECO:0008006" key="4">
    <source>
        <dbReference type="Google" id="ProtNLM"/>
    </source>
</evidence>
<accession>A0ABQ7H8Z7</accession>
<feature type="non-terminal residue" evidence="2">
    <location>
        <position position="1"/>
    </location>
</feature>
<dbReference type="Gene3D" id="3.40.50.2300">
    <property type="match status" value="1"/>
</dbReference>
<keyword evidence="1" id="KW-1133">Transmembrane helix</keyword>
<dbReference type="EMBL" id="MU069444">
    <property type="protein sequence ID" value="KAF5843327.1"/>
    <property type="molecule type" value="Genomic_DNA"/>
</dbReference>
<keyword evidence="3" id="KW-1185">Reference proteome</keyword>
<dbReference type="SUPFAM" id="SSF53822">
    <property type="entry name" value="Periplasmic binding protein-like I"/>
    <property type="match status" value="1"/>
</dbReference>
<dbReference type="InterPro" id="IPR028082">
    <property type="entry name" value="Peripla_BP_I"/>
</dbReference>
<proteinExistence type="predicted"/>
<gene>
    <name evidence="2" type="ORF">DUNSADRAFT_17905</name>
</gene>
<evidence type="ECO:0000256" key="1">
    <source>
        <dbReference type="SAM" id="Phobius"/>
    </source>
</evidence>
<evidence type="ECO:0000313" key="2">
    <source>
        <dbReference type="EMBL" id="KAF5843327.1"/>
    </source>
</evidence>
<dbReference type="Proteomes" id="UP000815325">
    <property type="component" value="Unassembled WGS sequence"/>
</dbReference>
<comment type="caution">
    <text evidence="2">The sequence shown here is derived from an EMBL/GenBank/DDBJ whole genome shotgun (WGS) entry which is preliminary data.</text>
</comment>
<sequence>VQVKRYTFAEVTADGPGLYESIVQEAVTLGADAMLGCDFKDGGTTVARILGSSGHYLKALWLTVAPAHTDFMTALNEKASEHTLSAGQWHPALAYADPFHGTASEYSAAFQQAYGHLPSYVGAGASATSFSLATAIKEAFEGCTFLRQDLDADSLLFNASAIECGGLSGGAAGTGYERVWDTLVKQTLDTFFGEIVFDRFRRNVAKDPITTQVQSGVIEAVLPLEFANKRIVMPHGQIASLAAEDDDDDIGSLKEGEFVAVVVVVVGSVLVACLGAVVFLLWRFKLQKSDEMDDHLIISPEELHVVNEPVQRWDGSWESGKAMYKNALVALEPLPNIKLQSFSEPNPSRYLTDMAIGPSSYTLDDSTLLDVEGSSAAGVPRTDTGITESPMNCSPKNSDFHEVLPPEVSV</sequence>